<sequence>MKHSVTGLFFVLCVLCVAKQTECYRILAVVATPSYSHQIPYWSLWLELHERGHEIVLVTPNPIPGIESPNFTQIDISKGYGVMKDINFVQLRLEGATWHDFVLEHLLDINEDSVRHVFEAPQMKKLYAPNSNEKFDIFLTEFLYMPSLYAFAHRFNVPMIALSSLGMITLNEYILGGLVLPSHEYTWEMQANTGPNLPFTKRLTNFVAMWRLTYVLYRDILPLHQKLAENYLGPLPPLVDIMKNVSALFLDQSDVLTPARPKLANIITFTSFHINENPDPLPKDLQEFVDGADAGFIYFSLGSNARSADLPMELQRMFCDVFAKLPYRVVWKFEKDLVGKPSNVYTGKWFTQQTILAHPKIKLFITQGGVQSTEETINFGVPAIVIPVLADQDYQAARMDALGIGKRLELATITKDEFENAVQEMITNKEYKKRMIRIQNLIRDTPYDLVKNLAWWTEYVIRSDGAPHLRSSLVMQPWYQYCDMDIVVFLTIVIFLIVSNTLNLIVKFIMYSYKRWQLSIHQKQKIS</sequence>
<proteinExistence type="inferred from homology"/>
<feature type="transmembrane region" description="Helical" evidence="5">
    <location>
        <begin position="486"/>
        <end position="506"/>
    </location>
</feature>
<dbReference type="AlphaFoldDB" id="A0A310SCK2"/>
<dbReference type="EC" id="2.4.1.17" evidence="5"/>
<feature type="chain" id="PRO_5016192043" description="UDP-glucuronosyltransferase" evidence="5">
    <location>
        <begin position="24"/>
        <end position="527"/>
    </location>
</feature>
<dbReference type="SUPFAM" id="SSF53756">
    <property type="entry name" value="UDP-Glycosyltransferase/glycogen phosphorylase"/>
    <property type="match status" value="1"/>
</dbReference>
<evidence type="ECO:0000313" key="7">
    <source>
        <dbReference type="Proteomes" id="UP000250275"/>
    </source>
</evidence>
<keyword evidence="3 4" id="KW-0808">Transferase</keyword>
<dbReference type="InterPro" id="IPR035595">
    <property type="entry name" value="UDP_glycos_trans_CS"/>
</dbReference>
<reference evidence="6 7" key="1">
    <citation type="submission" date="2015-07" db="EMBL/GenBank/DDBJ databases">
        <title>The genome of Eufriesea mexicana.</title>
        <authorList>
            <person name="Pan H."/>
            <person name="Kapheim K."/>
        </authorList>
    </citation>
    <scope>NUCLEOTIDE SEQUENCE [LARGE SCALE GENOMIC DNA]</scope>
    <source>
        <strain evidence="6">0111107269</strain>
        <tissue evidence="6">Whole body</tissue>
    </source>
</reference>
<organism evidence="6 7">
    <name type="scientific">Eufriesea mexicana</name>
    <dbReference type="NCBI Taxonomy" id="516756"/>
    <lineage>
        <taxon>Eukaryota</taxon>
        <taxon>Metazoa</taxon>
        <taxon>Ecdysozoa</taxon>
        <taxon>Arthropoda</taxon>
        <taxon>Hexapoda</taxon>
        <taxon>Insecta</taxon>
        <taxon>Pterygota</taxon>
        <taxon>Neoptera</taxon>
        <taxon>Endopterygota</taxon>
        <taxon>Hymenoptera</taxon>
        <taxon>Apocrita</taxon>
        <taxon>Aculeata</taxon>
        <taxon>Apoidea</taxon>
        <taxon>Anthophila</taxon>
        <taxon>Apidae</taxon>
        <taxon>Eufriesea</taxon>
    </lineage>
</organism>
<feature type="signal peptide" evidence="5">
    <location>
        <begin position="1"/>
        <end position="23"/>
    </location>
</feature>
<name>A0A310SCK2_9HYME</name>
<comment type="similarity">
    <text evidence="1 4">Belongs to the UDP-glycosyltransferase family.</text>
</comment>
<keyword evidence="2 4" id="KW-0328">Glycosyltransferase</keyword>
<dbReference type="InterPro" id="IPR002213">
    <property type="entry name" value="UDP_glucos_trans"/>
</dbReference>
<comment type="catalytic activity">
    <reaction evidence="5">
        <text>glucuronate acceptor + UDP-alpha-D-glucuronate = acceptor beta-D-glucuronoside + UDP + H(+)</text>
        <dbReference type="Rhea" id="RHEA:21032"/>
        <dbReference type="ChEBI" id="CHEBI:15378"/>
        <dbReference type="ChEBI" id="CHEBI:58052"/>
        <dbReference type="ChEBI" id="CHEBI:58223"/>
        <dbReference type="ChEBI" id="CHEBI:132367"/>
        <dbReference type="ChEBI" id="CHEBI:132368"/>
        <dbReference type="EC" id="2.4.1.17"/>
    </reaction>
</comment>
<protein>
    <recommendedName>
        <fullName evidence="5">UDP-glucuronosyltransferase</fullName>
        <ecNumber evidence="5">2.4.1.17</ecNumber>
    </recommendedName>
</protein>
<keyword evidence="7" id="KW-1185">Reference proteome</keyword>
<evidence type="ECO:0000256" key="2">
    <source>
        <dbReference type="ARBA" id="ARBA00022676"/>
    </source>
</evidence>
<dbReference type="Pfam" id="PF00201">
    <property type="entry name" value="UDPGT"/>
    <property type="match status" value="1"/>
</dbReference>
<evidence type="ECO:0000256" key="4">
    <source>
        <dbReference type="RuleBase" id="RU003718"/>
    </source>
</evidence>
<dbReference type="GO" id="GO:0016020">
    <property type="term" value="C:membrane"/>
    <property type="evidence" value="ECO:0007669"/>
    <property type="project" value="UniProtKB-SubCell"/>
</dbReference>
<dbReference type="PANTHER" id="PTHR48043">
    <property type="entry name" value="EG:EG0003.4 PROTEIN-RELATED"/>
    <property type="match status" value="1"/>
</dbReference>
<evidence type="ECO:0000256" key="3">
    <source>
        <dbReference type="ARBA" id="ARBA00022679"/>
    </source>
</evidence>
<keyword evidence="5" id="KW-0732">Signal</keyword>
<dbReference type="PROSITE" id="PS00375">
    <property type="entry name" value="UDPGT"/>
    <property type="match status" value="1"/>
</dbReference>
<evidence type="ECO:0000256" key="1">
    <source>
        <dbReference type="ARBA" id="ARBA00009995"/>
    </source>
</evidence>
<comment type="subcellular location">
    <subcellularLocation>
        <location evidence="5">Membrane</location>
        <topology evidence="5">Single-pass membrane protein</topology>
    </subcellularLocation>
</comment>
<dbReference type="GO" id="GO:0015020">
    <property type="term" value="F:glucuronosyltransferase activity"/>
    <property type="evidence" value="ECO:0007669"/>
    <property type="project" value="UniProtKB-EC"/>
</dbReference>
<keyword evidence="5" id="KW-1133">Transmembrane helix</keyword>
<dbReference type="InterPro" id="IPR050271">
    <property type="entry name" value="UDP-glycosyltransferase"/>
</dbReference>
<keyword evidence="5" id="KW-0812">Transmembrane</keyword>
<dbReference type="Proteomes" id="UP000250275">
    <property type="component" value="Unassembled WGS sequence"/>
</dbReference>
<dbReference type="PANTHER" id="PTHR48043:SF159">
    <property type="entry name" value="EG:EG0003.4 PROTEIN-RELATED"/>
    <property type="match status" value="1"/>
</dbReference>
<dbReference type="CDD" id="cd03784">
    <property type="entry name" value="GT1_Gtf-like"/>
    <property type="match status" value="1"/>
</dbReference>
<evidence type="ECO:0000313" key="6">
    <source>
        <dbReference type="EMBL" id="OAD54608.1"/>
    </source>
</evidence>
<keyword evidence="5" id="KW-0472">Membrane</keyword>
<gene>
    <name evidence="6" type="ORF">WN48_06553</name>
</gene>
<dbReference type="OrthoDB" id="5835829at2759"/>
<dbReference type="Gene3D" id="3.40.50.2000">
    <property type="entry name" value="Glycogen Phosphorylase B"/>
    <property type="match status" value="2"/>
</dbReference>
<dbReference type="FunFam" id="3.40.50.2000:FF:000050">
    <property type="entry name" value="UDP-glucuronosyltransferase"/>
    <property type="match status" value="1"/>
</dbReference>
<accession>A0A310SCK2</accession>
<dbReference type="EMBL" id="KQ764142">
    <property type="protein sequence ID" value="OAD54608.1"/>
    <property type="molecule type" value="Genomic_DNA"/>
</dbReference>
<evidence type="ECO:0000256" key="5">
    <source>
        <dbReference type="RuleBase" id="RU362059"/>
    </source>
</evidence>